<dbReference type="Proteomes" id="UP001470230">
    <property type="component" value="Unassembled WGS sequence"/>
</dbReference>
<accession>A0ABR2KY80</accession>
<evidence type="ECO:0000259" key="2">
    <source>
        <dbReference type="PROSITE" id="PS50090"/>
    </source>
</evidence>
<evidence type="ECO:0000259" key="3">
    <source>
        <dbReference type="PROSITE" id="PS51294"/>
    </source>
</evidence>
<protein>
    <recommendedName>
        <fullName evidence="6">Myb-like DNA-binding domain containing protein</fullName>
    </recommendedName>
</protein>
<dbReference type="PROSITE" id="PS50090">
    <property type="entry name" value="MYB_LIKE"/>
    <property type="match status" value="2"/>
</dbReference>
<dbReference type="SUPFAM" id="SSF46689">
    <property type="entry name" value="Homeodomain-like"/>
    <property type="match status" value="1"/>
</dbReference>
<feature type="domain" description="Myb-like" evidence="2">
    <location>
        <begin position="16"/>
        <end position="67"/>
    </location>
</feature>
<comment type="caution">
    <text evidence="4">The sequence shown here is derived from an EMBL/GenBank/DDBJ whole genome shotgun (WGS) entry which is preliminary data.</text>
</comment>
<dbReference type="CDD" id="cd00167">
    <property type="entry name" value="SANT"/>
    <property type="match status" value="2"/>
</dbReference>
<organism evidence="4 5">
    <name type="scientific">Tritrichomonas musculus</name>
    <dbReference type="NCBI Taxonomy" id="1915356"/>
    <lineage>
        <taxon>Eukaryota</taxon>
        <taxon>Metamonada</taxon>
        <taxon>Parabasalia</taxon>
        <taxon>Tritrichomonadida</taxon>
        <taxon>Tritrichomonadidae</taxon>
        <taxon>Tritrichomonas</taxon>
    </lineage>
</organism>
<feature type="domain" description="HTH myb-type" evidence="3">
    <location>
        <begin position="68"/>
        <end position="122"/>
    </location>
</feature>
<dbReference type="InterPro" id="IPR017930">
    <property type="entry name" value="Myb_dom"/>
</dbReference>
<feature type="compositionally biased region" description="Polar residues" evidence="1">
    <location>
        <begin position="1"/>
        <end position="11"/>
    </location>
</feature>
<reference evidence="4 5" key="1">
    <citation type="submission" date="2024-04" db="EMBL/GenBank/DDBJ databases">
        <title>Tritrichomonas musculus Genome.</title>
        <authorList>
            <person name="Alves-Ferreira E."/>
            <person name="Grigg M."/>
            <person name="Lorenzi H."/>
            <person name="Galac M."/>
        </authorList>
    </citation>
    <scope>NUCLEOTIDE SEQUENCE [LARGE SCALE GENOMIC DNA]</scope>
    <source>
        <strain evidence="4 5">EAF2021</strain>
    </source>
</reference>
<dbReference type="EMBL" id="JAPFFF010000002">
    <property type="protein sequence ID" value="KAK8896084.1"/>
    <property type="molecule type" value="Genomic_DNA"/>
</dbReference>
<name>A0ABR2KY80_9EUKA</name>
<evidence type="ECO:0008006" key="6">
    <source>
        <dbReference type="Google" id="ProtNLM"/>
    </source>
</evidence>
<feature type="region of interest" description="Disordered" evidence="1">
    <location>
        <begin position="1"/>
        <end position="21"/>
    </location>
</feature>
<keyword evidence="5" id="KW-1185">Reference proteome</keyword>
<feature type="domain" description="HTH myb-type" evidence="3">
    <location>
        <begin position="16"/>
        <end position="67"/>
    </location>
</feature>
<dbReference type="InterPro" id="IPR050560">
    <property type="entry name" value="MYB_TF"/>
</dbReference>
<feature type="domain" description="Myb-like" evidence="2">
    <location>
        <begin position="68"/>
        <end position="118"/>
    </location>
</feature>
<dbReference type="Gene3D" id="1.10.10.60">
    <property type="entry name" value="Homeodomain-like"/>
    <property type="match status" value="2"/>
</dbReference>
<dbReference type="InterPro" id="IPR001005">
    <property type="entry name" value="SANT/Myb"/>
</dbReference>
<dbReference type="Pfam" id="PF13921">
    <property type="entry name" value="Myb_DNA-bind_6"/>
    <property type="match status" value="1"/>
</dbReference>
<dbReference type="InterPro" id="IPR009057">
    <property type="entry name" value="Homeodomain-like_sf"/>
</dbReference>
<evidence type="ECO:0000256" key="1">
    <source>
        <dbReference type="SAM" id="MobiDB-lite"/>
    </source>
</evidence>
<evidence type="ECO:0000313" key="5">
    <source>
        <dbReference type="Proteomes" id="UP001470230"/>
    </source>
</evidence>
<proteinExistence type="predicted"/>
<dbReference type="SMART" id="SM00717">
    <property type="entry name" value="SANT"/>
    <property type="match status" value="2"/>
</dbReference>
<dbReference type="PANTHER" id="PTHR45614">
    <property type="entry name" value="MYB PROTEIN-RELATED"/>
    <property type="match status" value="1"/>
</dbReference>
<dbReference type="PROSITE" id="PS51294">
    <property type="entry name" value="HTH_MYB"/>
    <property type="match status" value="2"/>
</dbReference>
<dbReference type="PANTHER" id="PTHR45614:SF69">
    <property type="entry name" value="CHROMOSOME UNDETERMINED SCAFFOLD_38, WHOLE GENOME SHOTGUN SEQUENCE"/>
    <property type="match status" value="1"/>
</dbReference>
<evidence type="ECO:0000313" key="4">
    <source>
        <dbReference type="EMBL" id="KAK8896084.1"/>
    </source>
</evidence>
<gene>
    <name evidence="4" type="ORF">M9Y10_013975</name>
</gene>
<sequence>MENIQKSAKNTANEKHPLFSRKPFTPEEDAQLVELVSSQQFPNWKTIASVIKGRTARQCRERWSEYLNPSIKFEPWTTSEDTLLVQMVQLYGNKWTFISKMFNGRTGNDVKNRWYSHLKGVVYTDINGNLQILRNENGEIMSNKKKRKRNIVSVNQNAYLFLEQKQKKQMAIVNTPQVRTFVHAKNPKCVCLNQL</sequence>